<proteinExistence type="predicted"/>
<evidence type="ECO:0000313" key="1">
    <source>
        <dbReference type="EMBL" id="NID11344.1"/>
    </source>
</evidence>
<accession>A0ABX0QGI8</accession>
<keyword evidence="2" id="KW-1185">Reference proteome</keyword>
<dbReference type="RefSeq" id="WP_166692396.1">
    <property type="nucleotide sequence ID" value="NZ_WAEL01000005.1"/>
</dbReference>
<dbReference type="EMBL" id="WAEL01000005">
    <property type="protein sequence ID" value="NID11344.1"/>
    <property type="molecule type" value="Genomic_DNA"/>
</dbReference>
<comment type="caution">
    <text evidence="1">The sequence shown here is derived from an EMBL/GenBank/DDBJ whole genome shotgun (WGS) entry which is preliminary data.</text>
</comment>
<name>A0ABX0QGI8_9BACT</name>
<evidence type="ECO:0008006" key="3">
    <source>
        <dbReference type="Google" id="ProtNLM"/>
    </source>
</evidence>
<protein>
    <recommendedName>
        <fullName evidence="3">DUF2007 domain-containing protein</fullName>
    </recommendedName>
</protein>
<reference evidence="2" key="1">
    <citation type="submission" date="2019-09" db="EMBL/GenBank/DDBJ databases">
        <authorList>
            <person name="Jung D.-H."/>
        </authorList>
    </citation>
    <scope>NUCLEOTIDE SEQUENCE [LARGE SCALE GENOMIC DNA]</scope>
    <source>
        <strain evidence="2">JA-25</strain>
    </source>
</reference>
<reference evidence="2" key="2">
    <citation type="submission" date="2023-07" db="EMBL/GenBank/DDBJ databases">
        <authorList>
            <person name="Jung D.-H."/>
        </authorList>
    </citation>
    <scope>NUCLEOTIDE SEQUENCE [LARGE SCALE GENOMIC DNA]</scope>
    <source>
        <strain evidence="2">JA-25</strain>
    </source>
</reference>
<dbReference type="Proteomes" id="UP000606008">
    <property type="component" value="Unassembled WGS sequence"/>
</dbReference>
<evidence type="ECO:0000313" key="2">
    <source>
        <dbReference type="Proteomes" id="UP000606008"/>
    </source>
</evidence>
<sequence length="71" mass="7811">MKTLLVSDNDLAKALKLLGENGIDAQVETPIPFLRTGNASPTETPASFGGIWAKDERTMESIRKAAWPKRR</sequence>
<gene>
    <name evidence="1" type="ORF">F7231_14305</name>
</gene>
<organism evidence="1 2">
    <name type="scientific">Fibrivirga algicola</name>
    <dbReference type="NCBI Taxonomy" id="2950420"/>
    <lineage>
        <taxon>Bacteria</taxon>
        <taxon>Pseudomonadati</taxon>
        <taxon>Bacteroidota</taxon>
        <taxon>Cytophagia</taxon>
        <taxon>Cytophagales</taxon>
        <taxon>Spirosomataceae</taxon>
        <taxon>Fibrivirga</taxon>
    </lineage>
</organism>